<dbReference type="InParanoid" id="Q0TXV8"/>
<reference evidence="3" key="1">
    <citation type="journal article" date="2007" name="Plant Cell">
        <title>Dothideomycete-plant interactions illuminated by genome sequencing and EST analysis of the wheat pathogen Stagonospora nodorum.</title>
        <authorList>
            <person name="Hane J.K."/>
            <person name="Lowe R.G."/>
            <person name="Solomon P.S."/>
            <person name="Tan K.C."/>
            <person name="Schoch C.L."/>
            <person name="Spatafora J.W."/>
            <person name="Crous P.W."/>
            <person name="Kodira C."/>
            <person name="Birren B.W."/>
            <person name="Galagan J.E."/>
            <person name="Torriani S.F."/>
            <person name="McDonald B.A."/>
            <person name="Oliver R.P."/>
        </authorList>
    </citation>
    <scope>NUCLEOTIDE SEQUENCE [LARGE SCALE GENOMIC DNA]</scope>
    <source>
        <strain evidence="3">SN15 / ATCC MYA-4574 / FGSC 10173</strain>
    </source>
</reference>
<proteinExistence type="predicted"/>
<organism evidence="2 3">
    <name type="scientific">Phaeosphaeria nodorum (strain SN15 / ATCC MYA-4574 / FGSC 10173)</name>
    <name type="common">Glume blotch fungus</name>
    <name type="synonym">Parastagonospora nodorum</name>
    <dbReference type="NCBI Taxonomy" id="321614"/>
    <lineage>
        <taxon>Eukaryota</taxon>
        <taxon>Fungi</taxon>
        <taxon>Dikarya</taxon>
        <taxon>Ascomycota</taxon>
        <taxon>Pezizomycotina</taxon>
        <taxon>Dothideomycetes</taxon>
        <taxon>Pleosporomycetidae</taxon>
        <taxon>Pleosporales</taxon>
        <taxon>Pleosporineae</taxon>
        <taxon>Phaeosphaeriaceae</taxon>
        <taxon>Parastagonospora</taxon>
    </lineage>
</organism>
<keyword evidence="1" id="KW-0812">Transmembrane</keyword>
<dbReference type="EMBL" id="CH445363">
    <property type="protein sequence ID" value="EAT76957.1"/>
    <property type="molecule type" value="Genomic_DNA"/>
</dbReference>
<evidence type="ECO:0000256" key="1">
    <source>
        <dbReference type="SAM" id="Phobius"/>
    </source>
</evidence>
<evidence type="ECO:0000313" key="2">
    <source>
        <dbReference type="EMBL" id="EAT76957.1"/>
    </source>
</evidence>
<dbReference type="GeneID" id="5982657"/>
<protein>
    <submittedName>
        <fullName evidence="2">Uncharacterized protein</fullName>
    </submittedName>
</protein>
<feature type="transmembrane region" description="Helical" evidence="1">
    <location>
        <begin position="12"/>
        <end position="37"/>
    </location>
</feature>
<dbReference type="Proteomes" id="UP000001055">
    <property type="component" value="Unassembled WGS sequence"/>
</dbReference>
<accession>Q0TXV8</accession>
<sequence>MFAPRGITTTIRSILISIISLVILVPKPIELILILLWNGSTTWFVMNPATRALVVIFMTARALITVISEVEAATERCSNRETDSDRFLSTSIFEDHSGHGGYTACIKLLAKYSKLTRCYGNFIHSR</sequence>
<dbReference type="AlphaFoldDB" id="Q0TXV8"/>
<feature type="transmembrane region" description="Helical" evidence="1">
    <location>
        <begin position="49"/>
        <end position="70"/>
    </location>
</feature>
<dbReference type="KEGG" id="pno:SNOG_15582"/>
<evidence type="ECO:0000313" key="3">
    <source>
        <dbReference type="Proteomes" id="UP000001055"/>
    </source>
</evidence>
<name>Q0TXV8_PHANO</name>
<gene>
    <name evidence="2" type="ORF">SNOG_15582</name>
</gene>
<keyword evidence="1" id="KW-0472">Membrane</keyword>
<dbReference type="RefSeq" id="XP_001805727.1">
    <property type="nucleotide sequence ID" value="XM_001805675.1"/>
</dbReference>
<keyword evidence="1" id="KW-1133">Transmembrane helix</keyword>